<evidence type="ECO:0000256" key="4">
    <source>
        <dbReference type="ARBA" id="ARBA00022688"/>
    </source>
</evidence>
<dbReference type="GO" id="GO:0005743">
    <property type="term" value="C:mitochondrial inner membrane"/>
    <property type="evidence" value="ECO:0007669"/>
    <property type="project" value="TreeGrafter"/>
</dbReference>
<comment type="pathway">
    <text evidence="2 8">Cofactor biosynthesis; ubiquinone biosynthesis.</text>
</comment>
<accession>W7XCN9</accession>
<evidence type="ECO:0000313" key="11">
    <source>
        <dbReference type="Proteomes" id="UP000009168"/>
    </source>
</evidence>
<dbReference type="InParanoid" id="W7XCN9"/>
<keyword evidence="7 8" id="KW-0496">Mitochondrion</keyword>
<keyword evidence="11" id="KW-1185">Reference proteome</keyword>
<dbReference type="PANTHER" id="PTHR21427">
    <property type="entry name" value="UBIQUINONE BIOSYNTHESIS PROTEIN COQ9, MITOCHONDRIAL"/>
    <property type="match status" value="1"/>
</dbReference>
<dbReference type="UniPathway" id="UPA00232"/>
<keyword evidence="6 8" id="KW-0446">Lipid-binding</keyword>
<dbReference type="AlphaFoldDB" id="W7XCN9"/>
<evidence type="ECO:0000256" key="7">
    <source>
        <dbReference type="ARBA" id="ARBA00023128"/>
    </source>
</evidence>
<evidence type="ECO:0000256" key="1">
    <source>
        <dbReference type="ARBA" id="ARBA00004173"/>
    </source>
</evidence>
<evidence type="ECO:0000313" key="10">
    <source>
        <dbReference type="EMBL" id="EWS71551.1"/>
    </source>
</evidence>
<dbReference type="KEGG" id="tet:TTHERM_001020699"/>
<dbReference type="EMBL" id="GG662374">
    <property type="protein sequence ID" value="EWS71551.1"/>
    <property type="molecule type" value="Genomic_DNA"/>
</dbReference>
<comment type="similarity">
    <text evidence="3 8">Belongs to the COQ9 family.</text>
</comment>
<evidence type="ECO:0000259" key="9">
    <source>
        <dbReference type="Pfam" id="PF08511"/>
    </source>
</evidence>
<protein>
    <recommendedName>
        <fullName evidence="8">Ubiquinone biosynthesis protein</fullName>
    </recommendedName>
</protein>
<keyword evidence="5" id="KW-0809">Transit peptide</keyword>
<dbReference type="NCBIfam" id="TIGR02396">
    <property type="entry name" value="diverge_rpsU"/>
    <property type="match status" value="1"/>
</dbReference>
<dbReference type="Gene3D" id="1.10.357.10">
    <property type="entry name" value="Tetracycline Repressor, domain 2"/>
    <property type="match status" value="1"/>
</dbReference>
<sequence>MLSRVLRRGFCQMKAQQSSHEDLKQAMIKASLLHVNKFGWNQKAIQAGCNDLNLSSASHGILQNGAYDLVDYMMREWNRKTLIQLRETDLEAMKVRDRIYLGIKFRLMQQIPYINTWNEAMALGVLPKNVSTTTSNLWKIADDIWFLSGDRSYDYNYYTKRTLLLGVYASTELFMLTDKSKDFSETWKFLDRRIDEVLTAGQSIHNIKNLVFAAGKGLLDMSTMLKGFPEKVENDITEIKRQFSENNQNNNQK</sequence>
<dbReference type="OrthoDB" id="619536at2759"/>
<reference evidence="11" key="1">
    <citation type="journal article" date="2006" name="PLoS Biol.">
        <title>Macronuclear genome sequence of the ciliate Tetrahymena thermophila, a model eukaryote.</title>
        <authorList>
            <person name="Eisen J.A."/>
            <person name="Coyne R.S."/>
            <person name="Wu M."/>
            <person name="Wu D."/>
            <person name="Thiagarajan M."/>
            <person name="Wortman J.R."/>
            <person name="Badger J.H."/>
            <person name="Ren Q."/>
            <person name="Amedeo P."/>
            <person name="Jones K.M."/>
            <person name="Tallon L.J."/>
            <person name="Delcher A.L."/>
            <person name="Salzberg S.L."/>
            <person name="Silva J.C."/>
            <person name="Haas B.J."/>
            <person name="Majoros W.H."/>
            <person name="Farzad M."/>
            <person name="Carlton J.M."/>
            <person name="Smith R.K. Jr."/>
            <person name="Garg J."/>
            <person name="Pearlman R.E."/>
            <person name="Karrer K.M."/>
            <person name="Sun L."/>
            <person name="Manning G."/>
            <person name="Elde N.C."/>
            <person name="Turkewitz A.P."/>
            <person name="Asai D.J."/>
            <person name="Wilkes D.E."/>
            <person name="Wang Y."/>
            <person name="Cai H."/>
            <person name="Collins K."/>
            <person name="Stewart B.A."/>
            <person name="Lee S.R."/>
            <person name="Wilamowska K."/>
            <person name="Weinberg Z."/>
            <person name="Ruzzo W.L."/>
            <person name="Wloga D."/>
            <person name="Gaertig J."/>
            <person name="Frankel J."/>
            <person name="Tsao C.-C."/>
            <person name="Gorovsky M.A."/>
            <person name="Keeling P.J."/>
            <person name="Waller R.F."/>
            <person name="Patron N.J."/>
            <person name="Cherry J.M."/>
            <person name="Stover N.A."/>
            <person name="Krieger C.J."/>
            <person name="del Toro C."/>
            <person name="Ryder H.F."/>
            <person name="Williamson S.C."/>
            <person name="Barbeau R.A."/>
            <person name="Hamilton E.P."/>
            <person name="Orias E."/>
        </authorList>
    </citation>
    <scope>NUCLEOTIDE SEQUENCE [LARGE SCALE GENOMIC DNA]</scope>
    <source>
        <strain evidence="11">SB210</strain>
    </source>
</reference>
<evidence type="ECO:0000256" key="6">
    <source>
        <dbReference type="ARBA" id="ARBA00023121"/>
    </source>
</evidence>
<dbReference type="GeneID" id="24441436"/>
<evidence type="ECO:0000256" key="3">
    <source>
        <dbReference type="ARBA" id="ARBA00010766"/>
    </source>
</evidence>
<dbReference type="InterPro" id="IPR012762">
    <property type="entry name" value="Ubiq_biosynth_COQ9"/>
</dbReference>
<comment type="function">
    <text evidence="8">Membrane-associated protein that warps the membrane surface to access and bind aromatic isoprenes with high specificity, including ubiquinone (CoQ) isoprene intermediates and presents them directly to Coq7, therefore facilitating the Coq7-mediated hydroxylase step. Participates in the biosynthesis of coenzyme Q, also named ubiquinone, an essential lipid-soluble electron transporter for aerobic cellular respiration.</text>
</comment>
<evidence type="ECO:0000256" key="8">
    <source>
        <dbReference type="RuleBase" id="RU366063"/>
    </source>
</evidence>
<dbReference type="GO" id="GO:0008289">
    <property type="term" value="F:lipid binding"/>
    <property type="evidence" value="ECO:0007669"/>
    <property type="project" value="UniProtKB-UniRule"/>
</dbReference>
<feature type="domain" description="COQ9 C-terminal" evidence="9">
    <location>
        <begin position="131"/>
        <end position="199"/>
    </location>
</feature>
<dbReference type="InterPro" id="IPR013718">
    <property type="entry name" value="COQ9_C"/>
</dbReference>
<evidence type="ECO:0000256" key="2">
    <source>
        <dbReference type="ARBA" id="ARBA00004749"/>
    </source>
</evidence>
<dbReference type="PANTHER" id="PTHR21427:SF19">
    <property type="entry name" value="UBIQUINONE BIOSYNTHESIS PROTEIN COQ9, MITOCHONDRIAL"/>
    <property type="match status" value="1"/>
</dbReference>
<dbReference type="RefSeq" id="XP_012655913.1">
    <property type="nucleotide sequence ID" value="XM_012800459.1"/>
</dbReference>
<evidence type="ECO:0000256" key="5">
    <source>
        <dbReference type="ARBA" id="ARBA00022946"/>
    </source>
</evidence>
<name>W7XCN9_TETTS</name>
<gene>
    <name evidence="10" type="ORF">TTHERM_001020699</name>
</gene>
<dbReference type="GO" id="GO:0006744">
    <property type="term" value="P:ubiquinone biosynthetic process"/>
    <property type="evidence" value="ECO:0007669"/>
    <property type="project" value="UniProtKB-UniRule"/>
</dbReference>
<dbReference type="FunFam" id="1.10.357.10:FF:000004">
    <property type="entry name" value="Ubiquinone biosynthesis protein COQ9, mitochondrial"/>
    <property type="match status" value="1"/>
</dbReference>
<proteinExistence type="inferred from homology"/>
<dbReference type="Proteomes" id="UP000009168">
    <property type="component" value="Unassembled WGS sequence"/>
</dbReference>
<comment type="subcellular location">
    <subcellularLocation>
        <location evidence="1 8">Mitochondrion</location>
    </subcellularLocation>
</comment>
<dbReference type="Pfam" id="PF08511">
    <property type="entry name" value="COQ9"/>
    <property type="match status" value="1"/>
</dbReference>
<keyword evidence="4 8" id="KW-0831">Ubiquinone biosynthesis</keyword>
<dbReference type="STRING" id="312017.W7XCN9"/>
<organism evidence="10 11">
    <name type="scientific">Tetrahymena thermophila (strain SB210)</name>
    <dbReference type="NCBI Taxonomy" id="312017"/>
    <lineage>
        <taxon>Eukaryota</taxon>
        <taxon>Sar</taxon>
        <taxon>Alveolata</taxon>
        <taxon>Ciliophora</taxon>
        <taxon>Intramacronucleata</taxon>
        <taxon>Oligohymenophorea</taxon>
        <taxon>Hymenostomatida</taxon>
        <taxon>Tetrahymenina</taxon>
        <taxon>Tetrahymenidae</taxon>
        <taxon>Tetrahymena</taxon>
    </lineage>
</organism>